<dbReference type="Gene3D" id="3.40.50.410">
    <property type="entry name" value="von Willebrand factor, type A domain"/>
    <property type="match status" value="1"/>
</dbReference>
<dbReference type="Proteomes" id="UP001202717">
    <property type="component" value="Chromosome"/>
</dbReference>
<evidence type="ECO:0000313" key="5">
    <source>
        <dbReference type="Proteomes" id="UP001202717"/>
    </source>
</evidence>
<dbReference type="PROSITE" id="PS50234">
    <property type="entry name" value="VWFA"/>
    <property type="match status" value="1"/>
</dbReference>
<dbReference type="InterPro" id="IPR036465">
    <property type="entry name" value="vWFA_dom_sf"/>
</dbReference>
<dbReference type="InterPro" id="IPR026444">
    <property type="entry name" value="Secre_tail"/>
</dbReference>
<feature type="signal peptide" evidence="2">
    <location>
        <begin position="1"/>
        <end position="16"/>
    </location>
</feature>
<evidence type="ECO:0000259" key="3">
    <source>
        <dbReference type="PROSITE" id="PS50234"/>
    </source>
</evidence>
<dbReference type="SUPFAM" id="SSF53300">
    <property type="entry name" value="vWA-like"/>
    <property type="match status" value="1"/>
</dbReference>
<feature type="domain" description="VWFA" evidence="3">
    <location>
        <begin position="51"/>
        <end position="270"/>
    </location>
</feature>
<dbReference type="InterPro" id="IPR002035">
    <property type="entry name" value="VWF_A"/>
</dbReference>
<sequence length="2592" mass="272482">MLVLTFLLFSLFSIQAQTYCEDIAGRNCDDCPTIPVSPNPDMLVNCEDSIDIILIIDESNSIDSQTLENNVRDGVLAFLGELECKPVRVALIEFGSVANYVVPTYRAVGTSLTTDITNYFNDNVGFNGNTYTPDNFSNNNLGGTNWQAALLRANALPTADLLLMFTDGKPTAYSPNANNPGSSYDFCDSGSDTEEAEIYNAAIVANLLKAKDTHMFVLGIGNASSTYIPSITGTNEYNPSDGDLISNSDYEIDPNFANLAACFRNIANNLCSIIVESVGSTVCQGETNGVIDITLTTLAIGPFTVTVTNGPTSVSPFSTSQTNFSVSNLAAGTYKVKVESNDGCYEEGSVFVTIGVDTPDATCNNLADVLLETCTATIPTNFDAGDTDGELADVFSDVLTCGTAGIRHEDSNPGDICNGTTITRTYYLTDDTVDVQGVTCTRDFVFTAPALALSAAPADVTTSACVNPADEFAAWILALENMSATGGCNAEVEYSEDLNTLSVSGFCNTTAQVITVNINAKDDCGETTPVTATFTVSAYSNDLTLVGTCPTANEVDGCSTNLEISAAFDTWKSAVLANFSATGGCNAEVEYSTDVSALQAPTQCGSTDQIISVDINAKDDCGETSITTCSFTVKAFASTLLVTEVTDESYNSCDYTSQSGLDAAFQAFLDKFGYTGGCDASGQLASAYSAPDLCSGGTVSVTYNVTDLCESDNETASFTITPSEALEVSCATAVSLSSSSTQQEIEDAYDAWKLEFTKTGGCEATDNLDTFPSLPSFDCGTAVDLSFTYTAIDRCHPNGVSCSSTFFVPGIVGLTVTCPDPVNLPACSSDADILEAYNAWKAGFVVNGGDNPTSNIALLEAFDTTQLLNCYGGTSLGFNFYAYDACHPNGVNCRSDFIIDSSEILGLSRKPADVTTSACVNPADEFAAWILALENMTVSGGCNAEVEYSVDLATLSVSGYCNTTAQVVSVDINAKDDCGETNPVTATFTVPAYSNDLALIGDCPTENGVDGCSTNAEISAAFDTWKAAVLANFSATGGCNAEVEYSTDVSALQAPTQCGTADQIISVDINAKDECGQTSVTTCSFTVKAFDSTLEVTDVSDESYDSCDYTSQSGVDSAFQAFLDKFGYTGGCDASGQLASAYSAPDLCVGGTVNVTYNVTDLCESDNETASFTITPSEALEVSCATAVSLSSSSTQQEIEDAYDAWKLEFTKTGGCEATDNLDTFPSLPSFDCGTAVDLSFTYTAIDRCHPNGVSCSSTFFVPGIVGLTVTCPDPVNLPACSSDADILEAYNAWKAGFVVNGGDNPTSNIALLEAFDTTQLLNCYGGTSLGFNFYAYDACHPNGVNCRSDFIIDSSEILGLSRKPADVTTSACVNPADEFAAWILALENMTVSGGCNAEVEYSVDLATLSVSGYCNTTAQVVSVDINAKDDCGETNPVTATFTVPAYSNDLALIGDCPTENGVDGCSTNAEISAAFDTWKAAVLANFSATGGCNAEVEYSTDVSALQAPTQCGTADQIISVDINAKDECGQTSVTTCSFTVKAFDSTLEVTDVSDESYDSCDYTSQSGVDSAFQAFLDKFGYTGGCDASGQLASAYSAPDLCVGGTVNVTYNVTDLCESDNETASFTITPSAALEVSCPSAVSLDSSSTEQEISDAYEAWKLEFTKTGGCEATDNLGTFPSLPDFNCGTAVDLNFTYRATDRCHPNGVTCSSTFYVPGVTGLTVNCPTDVNLDSCTSSADILTAYNLWIAGFGVNNGDSPTSNIGDIPALPAYECGTAIDLSFTLSATDTCNPNGVSCTSTFKVEAAADLTLVGTCPTVNEVDGCSTNAEISSAFEIWKAAVLANFSATGGCNAEVEYSTDVSALQAPTQCGTTDQVISVDVNASDDCAKTTAITCSFTVKAFESTLELAEVADESYASCDYADQTGVDAAFQTFLDKFGYTGGCDASGQLASVYSAPDLCAGGTVSVTYDVTDLCENGSDTASFTITPSEVLEVSCPTAVNLDASSTQQEIEAAYAAWKLGFSMTGGCEATDNLGSFPSLPSYVCDTSIDLSFDYVATDRCHPNGVSCSSTFNVEGRESVNAGGNGALTICENGTVTAQELFEALGGDPDEGGTWSPEPNGANIYTYTVQGTDPCPDAMATITVEELNLEISASEPICDEEIGTYTVNVQVSEGTVSSTLGIPVDNGGGSWTIINIPTDNNIVVTTTSTVSNDVECTSYIEVISPDCICIELEVDYTDVSCFGLDDGTITISYVTEGAIVTVNGDLYDADMFYEPGTYTVVAYFEGNDDDDCIISQDVTIVEPVLVDVQVSSTDATCFGADDGTITIESLSEGAFYTIKLNGIGSDLSGQDYFSPGTYVVEAKLIDNALNRNGSFDKKNETTRSQNPCVDGKLVVIGEPNELICKIGSPLSGDLVKCQESFDNTLSVAALGGTGPYTYEWTINKVGRIHGWAFDSAIDGSTISYFTGIENVRFTVEITDANGCTTMCDYQLSSTCSKSDYYNMFGRDNDFNFETFPNPTKGKLTIKTNRLTDNNAIVELYDLIGTRIFSQSFNKISDKKINIDLSGLASQVYYLKVITKDGTKIKKVILDK</sequence>
<proteinExistence type="predicted"/>
<dbReference type="Pfam" id="PF18962">
    <property type="entry name" value="Por_Secre_tail"/>
    <property type="match status" value="1"/>
</dbReference>
<reference evidence="4 5" key="1">
    <citation type="submission" date="2023-01" db="EMBL/GenBank/DDBJ databases">
        <title>Psychroserpens ponticola sp. nov., isolated from seawater.</title>
        <authorList>
            <person name="Kristyanto S."/>
            <person name="Jung J."/>
            <person name="Kim J.M."/>
            <person name="Jeon C.O."/>
        </authorList>
    </citation>
    <scope>NUCLEOTIDE SEQUENCE [LARGE SCALE GENOMIC DNA]</scope>
    <source>
        <strain evidence="4 5">MSW6</strain>
    </source>
</reference>
<keyword evidence="1 2" id="KW-0732">Signal</keyword>
<feature type="chain" id="PRO_5046762265" evidence="2">
    <location>
        <begin position="17"/>
        <end position="2592"/>
    </location>
</feature>
<protein>
    <submittedName>
        <fullName evidence="4">T9SS type A sorting domain-containing protein</fullName>
    </submittedName>
</protein>
<dbReference type="SMART" id="SM00327">
    <property type="entry name" value="VWA"/>
    <property type="match status" value="1"/>
</dbReference>
<organism evidence="4 5">
    <name type="scientific">Psychroserpens ponticola</name>
    <dbReference type="NCBI Taxonomy" id="2932268"/>
    <lineage>
        <taxon>Bacteria</taxon>
        <taxon>Pseudomonadati</taxon>
        <taxon>Bacteroidota</taxon>
        <taxon>Flavobacteriia</taxon>
        <taxon>Flavobacteriales</taxon>
        <taxon>Flavobacteriaceae</taxon>
        <taxon>Psychroserpens</taxon>
    </lineage>
</organism>
<evidence type="ECO:0000313" key="4">
    <source>
        <dbReference type="EMBL" id="WCO02406.1"/>
    </source>
</evidence>
<gene>
    <name evidence="4" type="ORF">MUN68_002680</name>
</gene>
<dbReference type="EMBL" id="CP116221">
    <property type="protein sequence ID" value="WCO02406.1"/>
    <property type="molecule type" value="Genomic_DNA"/>
</dbReference>
<dbReference type="RefSeq" id="WP_249994832.1">
    <property type="nucleotide sequence ID" value="NZ_CP116221.1"/>
</dbReference>
<dbReference type="NCBIfam" id="TIGR04183">
    <property type="entry name" value="Por_Secre_tail"/>
    <property type="match status" value="1"/>
</dbReference>
<name>A0ABY7S0E7_9FLAO</name>
<evidence type="ECO:0000256" key="1">
    <source>
        <dbReference type="ARBA" id="ARBA00022729"/>
    </source>
</evidence>
<accession>A0ABY7S0E7</accession>
<keyword evidence="5" id="KW-1185">Reference proteome</keyword>
<evidence type="ECO:0000256" key="2">
    <source>
        <dbReference type="SAM" id="SignalP"/>
    </source>
</evidence>